<feature type="coiled-coil region" evidence="7">
    <location>
        <begin position="208"/>
        <end position="238"/>
    </location>
</feature>
<accession>A0A9J7Z168</accession>
<reference evidence="10" key="1">
    <citation type="submission" date="2025-08" db="UniProtKB">
        <authorList>
            <consortium name="Ensembl"/>
        </authorList>
    </citation>
    <scope>IDENTIFICATION</scope>
</reference>
<feature type="compositionally biased region" description="Basic and acidic residues" evidence="8">
    <location>
        <begin position="1"/>
        <end position="18"/>
    </location>
</feature>
<evidence type="ECO:0000259" key="9">
    <source>
        <dbReference type="PROSITE" id="PS50023"/>
    </source>
</evidence>
<feature type="compositionally biased region" description="Acidic residues" evidence="8">
    <location>
        <begin position="438"/>
        <end position="448"/>
    </location>
</feature>
<dbReference type="GeneTree" id="ENSGT00390000017860"/>
<evidence type="ECO:0000256" key="1">
    <source>
        <dbReference type="ARBA" id="ARBA00006652"/>
    </source>
</evidence>
<keyword evidence="5 7" id="KW-0175">Coiled coil</keyword>
<feature type="region of interest" description="Disordered" evidence="8">
    <location>
        <begin position="594"/>
        <end position="614"/>
    </location>
</feature>
<dbReference type="AlphaFoldDB" id="A0A9J7Z168"/>
<keyword evidence="4 6" id="KW-0440">LIM domain</keyword>
<dbReference type="Gene3D" id="2.10.110.10">
    <property type="entry name" value="Cysteine Rich Protein"/>
    <property type="match status" value="1"/>
</dbReference>
<dbReference type="GO" id="GO:0031116">
    <property type="term" value="P:positive regulation of microtubule polymerization"/>
    <property type="evidence" value="ECO:0007669"/>
    <property type="project" value="TreeGrafter"/>
</dbReference>
<evidence type="ECO:0000313" key="11">
    <source>
        <dbReference type="Proteomes" id="UP001108240"/>
    </source>
</evidence>
<evidence type="ECO:0000256" key="4">
    <source>
        <dbReference type="ARBA" id="ARBA00023038"/>
    </source>
</evidence>
<dbReference type="PROSITE" id="PS50023">
    <property type="entry name" value="LIM_DOMAIN_2"/>
    <property type="match status" value="1"/>
</dbReference>
<dbReference type="GO" id="GO:0031122">
    <property type="term" value="P:cytoplasmic microtubule organization"/>
    <property type="evidence" value="ECO:0007669"/>
    <property type="project" value="TreeGrafter"/>
</dbReference>
<feature type="region of interest" description="Disordered" evidence="8">
    <location>
        <begin position="430"/>
        <end position="503"/>
    </location>
</feature>
<comment type="similarity">
    <text evidence="1">Belongs to the SLAIN motif-containing family.</text>
</comment>
<dbReference type="GO" id="GO:0007020">
    <property type="term" value="P:microtubule nucleation"/>
    <property type="evidence" value="ECO:0007669"/>
    <property type="project" value="TreeGrafter"/>
</dbReference>
<reference evidence="10" key="2">
    <citation type="submission" date="2025-09" db="UniProtKB">
        <authorList>
            <consortium name="Ensembl"/>
        </authorList>
    </citation>
    <scope>IDENTIFICATION</scope>
</reference>
<dbReference type="GO" id="GO:0046872">
    <property type="term" value="F:metal ion binding"/>
    <property type="evidence" value="ECO:0007669"/>
    <property type="project" value="UniProtKB-KW"/>
</dbReference>
<organism evidence="10 11">
    <name type="scientific">Cyprinus carpio carpio</name>
    <dbReference type="NCBI Taxonomy" id="630221"/>
    <lineage>
        <taxon>Eukaryota</taxon>
        <taxon>Metazoa</taxon>
        <taxon>Chordata</taxon>
        <taxon>Craniata</taxon>
        <taxon>Vertebrata</taxon>
        <taxon>Euteleostomi</taxon>
        <taxon>Actinopterygii</taxon>
        <taxon>Neopterygii</taxon>
        <taxon>Teleostei</taxon>
        <taxon>Ostariophysi</taxon>
        <taxon>Cypriniformes</taxon>
        <taxon>Cyprinidae</taxon>
        <taxon>Cyprininae</taxon>
        <taxon>Cyprinus</taxon>
    </lineage>
</organism>
<dbReference type="Pfam" id="PF15301">
    <property type="entry name" value="SLAIN"/>
    <property type="match status" value="1"/>
</dbReference>
<dbReference type="Ensembl" id="ENSCCRT00000140446.1">
    <property type="protein sequence ID" value="ENSCCRP00000124996.1"/>
    <property type="gene ID" value="ENSCCRG00000070263.1"/>
</dbReference>
<dbReference type="PANTHER" id="PTHR22406">
    <property type="entry name" value="NASCENT POLYPEPTIDE-ASSOCIATED COMPLEX SUBUNIT ALPHA, MUSCLE-SPECIFIC FORM"/>
    <property type="match status" value="1"/>
</dbReference>
<dbReference type="InterPro" id="IPR001781">
    <property type="entry name" value="Znf_LIM"/>
</dbReference>
<feature type="region of interest" description="Disordered" evidence="8">
    <location>
        <begin position="1"/>
        <end position="36"/>
    </location>
</feature>
<evidence type="ECO:0000256" key="6">
    <source>
        <dbReference type="PROSITE-ProRule" id="PRU00125"/>
    </source>
</evidence>
<dbReference type="GO" id="GO:0035371">
    <property type="term" value="C:microtubule plus-end"/>
    <property type="evidence" value="ECO:0007669"/>
    <property type="project" value="TreeGrafter"/>
</dbReference>
<dbReference type="OMA" id="MPEVECK"/>
<keyword evidence="3 6" id="KW-0862">Zinc</keyword>
<proteinExistence type="inferred from homology"/>
<protein>
    <recommendedName>
        <fullName evidence="9">LIM zinc-binding domain-containing protein</fullName>
    </recommendedName>
</protein>
<feature type="compositionally biased region" description="Polar residues" evidence="8">
    <location>
        <begin position="468"/>
        <end position="488"/>
    </location>
</feature>
<name>A0A9J7Z168_CYPCA</name>
<evidence type="ECO:0000256" key="5">
    <source>
        <dbReference type="ARBA" id="ARBA00023054"/>
    </source>
</evidence>
<evidence type="ECO:0000313" key="10">
    <source>
        <dbReference type="Ensembl" id="ENSCCRP00000124996.1"/>
    </source>
</evidence>
<keyword evidence="11" id="KW-1185">Reference proteome</keyword>
<evidence type="ECO:0000256" key="2">
    <source>
        <dbReference type="ARBA" id="ARBA00022723"/>
    </source>
</evidence>
<feature type="compositionally biased region" description="Low complexity" evidence="8">
    <location>
        <begin position="19"/>
        <end position="31"/>
    </location>
</feature>
<dbReference type="SMART" id="SM00132">
    <property type="entry name" value="LIM"/>
    <property type="match status" value="1"/>
</dbReference>
<dbReference type="Proteomes" id="UP001108240">
    <property type="component" value="Unplaced"/>
</dbReference>
<feature type="domain" description="LIM zinc-binding" evidence="9">
    <location>
        <begin position="135"/>
        <end position="201"/>
    </location>
</feature>
<evidence type="ECO:0000256" key="8">
    <source>
        <dbReference type="SAM" id="MobiDB-lite"/>
    </source>
</evidence>
<dbReference type="InterPro" id="IPR026179">
    <property type="entry name" value="Slain"/>
</dbReference>
<keyword evidence="2 6" id="KW-0479">Metal-binding</keyword>
<evidence type="ECO:0000256" key="3">
    <source>
        <dbReference type="ARBA" id="ARBA00022833"/>
    </source>
</evidence>
<dbReference type="PANTHER" id="PTHR22406:SF2">
    <property type="entry name" value="SLAIN MOTIF-CONTAINING PROTEIN 1"/>
    <property type="match status" value="1"/>
</dbReference>
<sequence length="650" mass="71161">MLEETPKPAEKPSVDLKLSDISYSSTRSPSSPTAVTLNTRYSYQTPSAPLDDLADTLLPTRSGSIQSQPVRSQTQVKTVYTEIPASSPTLRSPLQTLESSRTQVKTVYTEIPASSPTLRSPLQTLESSRTVSSRDVCTVCGKPIAGSERMILEDLRIISHTSCFRCSVCRCDLGGLEAGKSLWVYRERVNCANCFSKIRVLERRMMADARAELQVQKLQELVRRLERQNEQLRSSRCIPPDPFPYFQPHSAAEDEDEEEPRALLDELPLLDLQSARGDSDETWLYVSPRSHLRSGTGLDALQWTRHVLDQLDTGQRLESVSRWRSGFSSPALPRARVVGVSPLCTSSPSSKPCAPLPSSTSCERAGRSVFAQPSVMDSDVSVAAVSLGHKLQDLTDVQVMARLQEESLRQDYASTSCSVNRRSASFSFQFGQRSDSHLDEEEEEDEDYGQLPPPQPRLSRAGPLQRSLPHSHTFSSIRDWTQTQTQTPEHCRDTQPGLRNSSDQLRRSMPNLLVCAALSSVSVKNSQSFDSSGALQSSIPALAQLQNRVQSVGSFSSRQPLKATAYVSPTVKGPSPMTSSVSLQSLTVTGVPKAAAGSRSGLPRPSSFISAGSGPRAKLSAPLRSSLLPPPKSLATLSTLRDGSWRHGCY</sequence>
<dbReference type="CDD" id="cd08368">
    <property type="entry name" value="LIM"/>
    <property type="match status" value="1"/>
</dbReference>
<evidence type="ECO:0000256" key="7">
    <source>
        <dbReference type="SAM" id="Coils"/>
    </source>
</evidence>